<gene>
    <name evidence="1" type="ORF">FQA47_003737</name>
</gene>
<dbReference type="Gene3D" id="3.20.20.70">
    <property type="entry name" value="Aldolase class I"/>
    <property type="match status" value="1"/>
</dbReference>
<proteinExistence type="predicted"/>
<sequence>MRNERKQLISFGFGFKKEQHGIVPVIELEILPDGDFKRCQYVTEKPCTSTRSLCSNINSYDQWAESLLLPP</sequence>
<comment type="caution">
    <text evidence="1">The sequence shown here is derived from an EMBL/GenBank/DDBJ whole genome shotgun (WGS) entry which is preliminary data.</text>
</comment>
<dbReference type="InterPro" id="IPR013785">
    <property type="entry name" value="Aldolase_TIM"/>
</dbReference>
<dbReference type="AlphaFoldDB" id="A0A834C2J3"/>
<evidence type="ECO:0000313" key="1">
    <source>
        <dbReference type="EMBL" id="KAF6724273.1"/>
    </source>
</evidence>
<dbReference type="Proteomes" id="UP000646548">
    <property type="component" value="Unassembled WGS sequence"/>
</dbReference>
<accession>A0A834C2J3</accession>
<name>A0A834C2J3_ORYME</name>
<organism evidence="1 2">
    <name type="scientific">Oryzias melastigma</name>
    <name type="common">Marine medaka</name>
    <dbReference type="NCBI Taxonomy" id="30732"/>
    <lineage>
        <taxon>Eukaryota</taxon>
        <taxon>Metazoa</taxon>
        <taxon>Chordata</taxon>
        <taxon>Craniata</taxon>
        <taxon>Vertebrata</taxon>
        <taxon>Euteleostomi</taxon>
        <taxon>Actinopterygii</taxon>
        <taxon>Neopterygii</taxon>
        <taxon>Teleostei</taxon>
        <taxon>Neoteleostei</taxon>
        <taxon>Acanthomorphata</taxon>
        <taxon>Ovalentaria</taxon>
        <taxon>Atherinomorphae</taxon>
        <taxon>Beloniformes</taxon>
        <taxon>Adrianichthyidae</taxon>
        <taxon>Oryziinae</taxon>
        <taxon>Oryzias</taxon>
    </lineage>
</organism>
<dbReference type="EMBL" id="WKFB01000400">
    <property type="protein sequence ID" value="KAF6724273.1"/>
    <property type="molecule type" value="Genomic_DNA"/>
</dbReference>
<protein>
    <submittedName>
        <fullName evidence="1">Fructose-bisphosphate aldolase C</fullName>
    </submittedName>
</protein>
<reference evidence="1" key="1">
    <citation type="journal article" name="BMC Genomics">
        <title>Long-read sequencing and de novo genome assembly of marine medaka (Oryzias melastigma).</title>
        <authorList>
            <person name="Liang P."/>
            <person name="Saqib H.S.A."/>
            <person name="Ni X."/>
            <person name="Shen Y."/>
        </authorList>
    </citation>
    <scope>NUCLEOTIDE SEQUENCE</scope>
    <source>
        <strain evidence="1">Bigg-433</strain>
    </source>
</reference>
<evidence type="ECO:0000313" key="2">
    <source>
        <dbReference type="Proteomes" id="UP000646548"/>
    </source>
</evidence>